<reference evidence="1 2" key="1">
    <citation type="submission" date="2017-06" db="EMBL/GenBank/DDBJ databases">
        <title>Genome Sequencing of the methanotroph Methylovulum psychrotolerants str. HV10-M2 isolated from a high-altitude environment.</title>
        <authorList>
            <person name="Mateos-Rivera A."/>
        </authorList>
    </citation>
    <scope>NUCLEOTIDE SEQUENCE [LARGE SCALE GENOMIC DNA]</scope>
    <source>
        <strain evidence="1 2">HV10_M2</strain>
    </source>
</reference>
<evidence type="ECO:0000313" key="2">
    <source>
        <dbReference type="Proteomes" id="UP000197019"/>
    </source>
</evidence>
<dbReference type="AlphaFoldDB" id="A0A1Z4C2K2"/>
<dbReference type="RefSeq" id="WP_088620636.1">
    <property type="nucleotide sequence ID" value="NZ_CP022129.1"/>
</dbReference>
<dbReference type="KEGG" id="mpsy:CEK71_17775"/>
<accession>A0A1Z4C2K2</accession>
<gene>
    <name evidence="1" type="ORF">CEK71_17775</name>
</gene>
<evidence type="ECO:0000313" key="1">
    <source>
        <dbReference type="EMBL" id="ASF47766.1"/>
    </source>
</evidence>
<name>A0A1Z4C2K2_9GAMM</name>
<dbReference type="Proteomes" id="UP000197019">
    <property type="component" value="Chromosome"/>
</dbReference>
<organism evidence="1 2">
    <name type="scientific">Methylovulum psychrotolerans</name>
    <dbReference type="NCBI Taxonomy" id="1704499"/>
    <lineage>
        <taxon>Bacteria</taxon>
        <taxon>Pseudomonadati</taxon>
        <taxon>Pseudomonadota</taxon>
        <taxon>Gammaproteobacteria</taxon>
        <taxon>Methylococcales</taxon>
        <taxon>Methylococcaceae</taxon>
        <taxon>Methylovulum</taxon>
    </lineage>
</organism>
<keyword evidence="2" id="KW-1185">Reference proteome</keyword>
<proteinExistence type="predicted"/>
<dbReference type="OrthoDB" id="9181960at2"/>
<sequence length="297" mass="34249">MSLFIECVRNFSLKFNDTTYPNAVYFHLLTKIRDAQTTDELGEYLAESLGWKDGKIRLDKNGSKIITSSGLRYNVSQIKPNTFNNRHAEILKSKDFFDWAIAVRKIDYFDSGLIAVLRDRFNLWDSIVIPAFILHCLRPNIYPIIDKWVLFAFAFFKDNPSYRLSTLENYSLYQSWWLEILEEANLSGLNVQINKLKEIDGGLWSLGKHLSSLNSEHHKDKNLELMDLDDSINSPAENQAIGTASTAFKVLCLKYHNAGLTQRAAIEKAANDLGIDLKPSYKKYPGSHFDRWRRQEL</sequence>
<dbReference type="EMBL" id="CP022129">
    <property type="protein sequence ID" value="ASF47766.1"/>
    <property type="molecule type" value="Genomic_DNA"/>
</dbReference>
<protein>
    <submittedName>
        <fullName evidence="1">Uncharacterized protein</fullName>
    </submittedName>
</protein>